<keyword evidence="3" id="KW-1185">Reference proteome</keyword>
<feature type="compositionally biased region" description="Gly residues" evidence="1">
    <location>
        <begin position="313"/>
        <end position="322"/>
    </location>
</feature>
<feature type="region of interest" description="Disordered" evidence="1">
    <location>
        <begin position="1"/>
        <end position="24"/>
    </location>
</feature>
<evidence type="ECO:0000256" key="1">
    <source>
        <dbReference type="SAM" id="MobiDB-lite"/>
    </source>
</evidence>
<dbReference type="Proteomes" id="UP000193411">
    <property type="component" value="Unassembled WGS sequence"/>
</dbReference>
<name>A0A1Y2H9C5_9FUNG</name>
<organism evidence="2 3">
    <name type="scientific">Catenaria anguillulae PL171</name>
    <dbReference type="NCBI Taxonomy" id="765915"/>
    <lineage>
        <taxon>Eukaryota</taxon>
        <taxon>Fungi</taxon>
        <taxon>Fungi incertae sedis</taxon>
        <taxon>Blastocladiomycota</taxon>
        <taxon>Blastocladiomycetes</taxon>
        <taxon>Blastocladiales</taxon>
        <taxon>Catenariaceae</taxon>
        <taxon>Catenaria</taxon>
    </lineage>
</organism>
<evidence type="ECO:0000313" key="3">
    <source>
        <dbReference type="Proteomes" id="UP000193411"/>
    </source>
</evidence>
<accession>A0A1Y2H9C5</accession>
<comment type="caution">
    <text evidence="2">The sequence shown here is derived from an EMBL/GenBank/DDBJ whole genome shotgun (WGS) entry which is preliminary data.</text>
</comment>
<dbReference type="AlphaFoldDB" id="A0A1Y2H9C5"/>
<evidence type="ECO:0000313" key="2">
    <source>
        <dbReference type="EMBL" id="ORZ30303.1"/>
    </source>
</evidence>
<feature type="compositionally biased region" description="Gly residues" evidence="1">
    <location>
        <begin position="15"/>
        <end position="24"/>
    </location>
</feature>
<feature type="region of interest" description="Disordered" evidence="1">
    <location>
        <begin position="311"/>
        <end position="333"/>
    </location>
</feature>
<dbReference type="EMBL" id="MCFL01000089">
    <property type="protein sequence ID" value="ORZ30303.1"/>
    <property type="molecule type" value="Genomic_DNA"/>
</dbReference>
<sequence length="386" mass="40778">MTDTTNPTADNRGDSGAGVADGAGGAGGAGAPGGNGAAETLGRIATIIGAVEDVCSPEEFEIIKRIFDAKIVGGDLHARESFTAEQVALMQQDFSFGPLKKVEDWPSFCAHVLASLGARGLRDLVDPAVGPERLAARFDKGGAALINFASGSCASSLLVATRECEPKFFGQPKVDCLLLVWTAISRHYSGELEKIVANKEARIGEILRPKSGETGTQFCGRVHELLRQVKECRGVGFDLPYYTRLMMAVLRGCGLEDRFDAEYAALSRAHGRKSPILGVDDGFLWFSSAEQAEHRFTDCARALWVDGFKPKGAPGGQGGGAGNNRKRPTWRGYRCGRWPGRGRRLEQELGGGAGAAGAADPAVPQGFIAVDDQIAAAMPQAAGGRQ</sequence>
<gene>
    <name evidence="2" type="ORF">BCR44DRAFT_407085</name>
</gene>
<proteinExistence type="predicted"/>
<reference evidence="2 3" key="1">
    <citation type="submission" date="2016-07" db="EMBL/GenBank/DDBJ databases">
        <title>Pervasive Adenine N6-methylation of Active Genes in Fungi.</title>
        <authorList>
            <consortium name="DOE Joint Genome Institute"/>
            <person name="Mondo S.J."/>
            <person name="Dannebaum R.O."/>
            <person name="Kuo R.C."/>
            <person name="Labutti K."/>
            <person name="Haridas S."/>
            <person name="Kuo A."/>
            <person name="Salamov A."/>
            <person name="Ahrendt S.R."/>
            <person name="Lipzen A."/>
            <person name="Sullivan W."/>
            <person name="Andreopoulos W.B."/>
            <person name="Clum A."/>
            <person name="Lindquist E."/>
            <person name="Daum C."/>
            <person name="Ramamoorthy G.K."/>
            <person name="Gryganskyi A."/>
            <person name="Culley D."/>
            <person name="Magnuson J.K."/>
            <person name="James T.Y."/>
            <person name="O'Malley M.A."/>
            <person name="Stajich J.E."/>
            <person name="Spatafora J.W."/>
            <person name="Visel A."/>
            <person name="Grigoriev I.V."/>
        </authorList>
    </citation>
    <scope>NUCLEOTIDE SEQUENCE [LARGE SCALE GENOMIC DNA]</scope>
    <source>
        <strain evidence="2 3">PL171</strain>
    </source>
</reference>
<protein>
    <submittedName>
        <fullName evidence="2">Uncharacterized protein</fullName>
    </submittedName>
</protein>